<dbReference type="GO" id="GO:0004348">
    <property type="term" value="F:glucosylceramidase activity"/>
    <property type="evidence" value="ECO:0007669"/>
    <property type="project" value="InterPro"/>
</dbReference>
<dbReference type="Pfam" id="PF02055">
    <property type="entry name" value="Glyco_hydro_30"/>
    <property type="match status" value="1"/>
</dbReference>
<feature type="transmembrane region" description="Helical" evidence="16">
    <location>
        <begin position="1376"/>
        <end position="1401"/>
    </location>
</feature>
<feature type="coiled-coil region" evidence="14">
    <location>
        <begin position="436"/>
        <end position="466"/>
    </location>
</feature>
<feature type="transmembrane region" description="Helical" evidence="16">
    <location>
        <begin position="645"/>
        <end position="668"/>
    </location>
</feature>
<reference evidence="19 20" key="1">
    <citation type="submission" date="2020-04" db="EMBL/GenBank/DDBJ databases">
        <title>Perkinsus olseni comparative genomics.</title>
        <authorList>
            <person name="Bogema D.R."/>
        </authorList>
    </citation>
    <scope>NUCLEOTIDE SEQUENCE [LARGE SCALE GENOMIC DNA]</scope>
    <source>
        <strain evidence="19">ATCC PRA-179</strain>
    </source>
</reference>
<feature type="region of interest" description="Disordered" evidence="15">
    <location>
        <begin position="1947"/>
        <end position="2005"/>
    </location>
</feature>
<keyword evidence="8" id="KW-0851">Voltage-gated channel</keyword>
<dbReference type="FunFam" id="1.20.120.350:FF:000095">
    <property type="entry name" value="Voltage-gated Ca2+ channel, alpha subunit"/>
    <property type="match status" value="1"/>
</dbReference>
<evidence type="ECO:0000256" key="12">
    <source>
        <dbReference type="ARBA" id="ARBA00023180"/>
    </source>
</evidence>
<evidence type="ECO:0000256" key="2">
    <source>
        <dbReference type="ARBA" id="ARBA00005382"/>
    </source>
</evidence>
<feature type="transmembrane region" description="Helical" evidence="16">
    <location>
        <begin position="146"/>
        <end position="165"/>
    </location>
</feature>
<proteinExistence type="inferred from homology"/>
<protein>
    <submittedName>
        <fullName evidence="19">Uncharacterized protein</fullName>
    </submittedName>
</protein>
<name>A0A7J6MK14_PEROL</name>
<evidence type="ECO:0000256" key="3">
    <source>
        <dbReference type="ARBA" id="ARBA00022448"/>
    </source>
</evidence>
<keyword evidence="14" id="KW-0175">Coiled coil</keyword>
<dbReference type="InterPro" id="IPR043203">
    <property type="entry name" value="VGCC_Ca_Na"/>
</dbReference>
<dbReference type="EMBL" id="JABAHT010000002">
    <property type="protein sequence ID" value="KAF4671311.1"/>
    <property type="molecule type" value="Genomic_DNA"/>
</dbReference>
<feature type="transmembrane region" description="Helical" evidence="16">
    <location>
        <begin position="553"/>
        <end position="576"/>
    </location>
</feature>
<dbReference type="PANTHER" id="PTHR10037:SF62">
    <property type="entry name" value="SODIUM CHANNEL PROTEIN 60E"/>
    <property type="match status" value="1"/>
</dbReference>
<keyword evidence="7" id="KW-0378">Hydrolase</keyword>
<dbReference type="FunFam" id="1.20.120.350:FF:000009">
    <property type="entry name" value="Voltage-dependent T-type calcium channel subunit alpha"/>
    <property type="match status" value="1"/>
</dbReference>
<evidence type="ECO:0000256" key="14">
    <source>
        <dbReference type="SAM" id="Coils"/>
    </source>
</evidence>
<evidence type="ECO:0000256" key="7">
    <source>
        <dbReference type="ARBA" id="ARBA00022801"/>
    </source>
</evidence>
<feature type="region of interest" description="Disordered" evidence="15">
    <location>
        <begin position="1898"/>
        <end position="1924"/>
    </location>
</feature>
<dbReference type="SUPFAM" id="SSF51445">
    <property type="entry name" value="(Trans)glycosidases"/>
    <property type="match status" value="1"/>
</dbReference>
<dbReference type="InterPro" id="IPR027359">
    <property type="entry name" value="Volt_channel_dom_sf"/>
</dbReference>
<evidence type="ECO:0000313" key="20">
    <source>
        <dbReference type="Proteomes" id="UP000570595"/>
    </source>
</evidence>
<keyword evidence="11 16" id="KW-0472">Membrane</keyword>
<dbReference type="InterPro" id="IPR005821">
    <property type="entry name" value="Ion_trans_dom"/>
</dbReference>
<dbReference type="PANTHER" id="PTHR10037">
    <property type="entry name" value="VOLTAGE-GATED CATION CHANNEL CALCIUM AND SODIUM"/>
    <property type="match status" value="1"/>
</dbReference>
<evidence type="ECO:0000256" key="16">
    <source>
        <dbReference type="SAM" id="Phobius"/>
    </source>
</evidence>
<evidence type="ECO:0000256" key="5">
    <source>
        <dbReference type="ARBA" id="ARBA00022729"/>
    </source>
</evidence>
<dbReference type="Proteomes" id="UP000570595">
    <property type="component" value="Unassembled WGS sequence"/>
</dbReference>
<evidence type="ECO:0000256" key="13">
    <source>
        <dbReference type="ARBA" id="ARBA00023303"/>
    </source>
</evidence>
<feature type="domain" description="Ion transport" evidence="17">
    <location>
        <begin position="946"/>
        <end position="1410"/>
    </location>
</feature>
<feature type="transmembrane region" description="Helical" evidence="16">
    <location>
        <begin position="1494"/>
        <end position="1514"/>
    </location>
</feature>
<feature type="domain" description="Glycosyl hydrolase family 30 TIM-barrel" evidence="18">
    <location>
        <begin position="2053"/>
        <end position="2403"/>
    </location>
</feature>
<feature type="transmembrane region" description="Helical" evidence="16">
    <location>
        <begin position="405"/>
        <end position="431"/>
    </location>
</feature>
<keyword evidence="5" id="KW-0732">Signal</keyword>
<feature type="transmembrane region" description="Helical" evidence="16">
    <location>
        <begin position="108"/>
        <end position="126"/>
    </location>
</feature>
<dbReference type="Pfam" id="PF00520">
    <property type="entry name" value="Ion_trans"/>
    <property type="match status" value="4"/>
</dbReference>
<evidence type="ECO:0000256" key="1">
    <source>
        <dbReference type="ARBA" id="ARBA00004141"/>
    </source>
</evidence>
<evidence type="ECO:0000256" key="6">
    <source>
        <dbReference type="ARBA" id="ARBA00022737"/>
    </source>
</evidence>
<dbReference type="Gene3D" id="1.10.287.70">
    <property type="match status" value="5"/>
</dbReference>
<keyword evidence="13" id="KW-0407">Ion channel</keyword>
<keyword evidence="3" id="KW-0813">Transport</keyword>
<sequence>MSVVPGGQNEEGEDHHPPPPPHHHRASIADSLTSSRRGSYAMQKVHYHFELLGQTVSCEKTIDPYGIYHQVLVETGGKRKRLCENSCLIFPIHNKFRLFTIWLVEWKWFQRFILSLIVLNSILIAIEDKRDPDNRRNEIGATADSFLLALFTAECLLKIVAWGLIREKSTYLTDGWNWLDFIVVVTGLLSVVDLGGDTDLSVLRVFRVLRPLRSLTVLKEMRLLVNTVLLSIPRLANVAGTAVFILLAFGILGTNFWGGVLERRCRLTPHPLLVNVATGAVQDTLPASGSSLEYCWQWEVDPTQSRLCGGRYSCYPGTYCGSNYVEDQTESLRPVFTINGTALAEGRMGYPWCESTVDPTDSADFNFRITRFDNLLGAALTVFQSITLEGWTDVMYLLQDSHSDWFASAYFVMLIIVGSFFLLNVALAVVWDAFMSTDEENRLAEKKRLKQEAKKASRRASRVSDVDRALLDKTVAEKKRTFYTKKPDGAAGSAMTVMRMIEAEDTSHPFIAKIRYLVISEWFVNIIMFFITANVVVMMFDSYPPPPYRLTKIVTVLNQVFTVVFLVEFVLLHIALGPRQYWSKLATAFDGFIVITSILELLLANGSSVMMALRGFRLLRIFKLAKKWTSFRVLLKSIVHTVNSMGNFCILLGLMMFVFTLMGMSLFATKLRMDDEGRKIPDDLLAPWPKNQCPGGGYDCVPRSHFDTLLWSFITVFQILTGENWNTVMYDAVLAVGWGAVLFFIALVIFGQSVILNLFLAILMSKFEESSAAIREQEVARARSRSQLSALLRERKKMAGGLRFDEVLSPDSPQDSPSPRTVAVRSFVGKHAEGSPTYKEVLEASKADDPDGGGGGGGGGAEPRAVEEPVQPGMIRHGNSVVVSDAPTVLRTTEESADSLRSSEEQSSSGPQQLRTREPWPRDHSMLLFSRESPVRQVCSRIAEDPLFDNFIIACIAISSAFMALDSPLLDPGSGLAQFLDIMNTLFSLIFLVEMLIKWVAFGVVFNKGAYWRNSWNVLDGIVVIVSMVDLLPMLPDISVLKTLRMLRALRPLRVISRNPNLRLVVNTLFRLLPELCNLLIVGGLFFLIFGLFGLSYFKGKFYTCQVGDPSTMEVIEWQYEDRQSVLTTPMCLNQATGNLLLPSGSLGSSADSTASSSLCPDGMPWSRTTPDTPVCVASCASGADRSDACPPPLSLDTYPDICSLHPDSVRPPSPSFDGPSQLRTAANIGGPEWHASMDKSVMPCDRCSARFCTGSLQPSEERSEACRYECENHPYYCADVCTGDALGGGDCSACLEACVSACECPHFCKPLIKDAANCVEQGGQWLNLHQHFDNIAVSMMTLFEISTTEGWVDVMYAGTDATEVYGQPQRDHAELWGLFFVLFMLIGSFFILNLCVGVIVDNFNKIKAQGQSLFLTQTQQKWIELQKQLYTKKIFLEFAHVKDLPISRRKMYFFCSSSRFETFIMVCILLNTAVTGMKIFPPPSDAYKATLTVLNYIFAFIFTVEAALKLYATRRWYFYDAWNCFDFVCVVATAAGILVDLLSTVTIGTLMSAIRIFRIARLFRLVRFAKGLNQLFIAFVLSIPKLFNVAILLLLLLFLFTVLGVRLFGATQFSGSHDDHANFRNFYRGFMTLVRCMTGEGWNEIMHSLAKDSEFFGLVLHRPCVDSFDITVENYPELQQKCLIDHPVQCGSPVSFMFFIAYTCIITFVVLNLVIAVILEGFEDSTKSAEKDVVNKCIDVWKQFDPHYDMEIPIDSAIVFMETVNSEVMRDNPELRKRMMKYRLERGGGTLYRSIPLKQATFLRMEINSNKKVHFLNAVSSALRMMMVRDNASLMEEIVSIETGQHASRETQQIAKVREMVMTQANVTEKRGSFVVEGALPPKKSVFASIFRLRQPPAPAGSVDEVSDEPSEPTGPRAGEVDGEISGTQLVQHVAAARIQHAMRECMRSRRRQSGHSCQAGGCPIQQDERMPAAGLAGCSSNGGATTTAPATSTAPTTAPVVTTTPIPQGAVAYVTSESGGNMTRRSVTVDNGPATTYHVRLNSASLNHRPVEGFGGAFTAASAVNYKKLSDEDKRRFIELYFGQSGLRYTMGRIPINSCDFSPYTYNFDNVSDDFTLEHFDDSLKGDEDTGMIQLLHDALAETPLKLFGSPWSPPYWMKAGNHPMVGSPNPCLKQDKKYKQVWADYFVKWIQSYEKKNISIWGVTQQNEPMFYSNARWEACSYDPANQTEFIRDYLGPTLNKTFGDRVKLMYMDFVRNLLMEVSDVLLQDSKAAQHVYGAGVHWYGLNSIDTLEAFKTKYGSKYAVWGTEASTCYPEDRFFNTPWKRAARYVHGVIVDFVHGGGTGWVDWNLLLDEIAAQDNRGGPNHADNYCFAHIHINNASQLVVHPSYYTFGHITKFVAPGARMVTSMNVSKSEPSSIFTIDTLEAMAFVNEAKTELEVIVLSSQEDDISDLIIEAQLPGGQYQTIHVGKVPGYSVTTVLLPGTFSA</sequence>
<feature type="transmembrane region" description="Helical" evidence="16">
    <location>
        <begin position="1697"/>
        <end position="1720"/>
    </location>
</feature>
<evidence type="ECO:0000256" key="9">
    <source>
        <dbReference type="ARBA" id="ARBA00022989"/>
    </source>
</evidence>
<feature type="region of interest" description="Disordered" evidence="15">
    <location>
        <begin position="845"/>
        <end position="918"/>
    </location>
</feature>
<keyword evidence="9 16" id="KW-1133">Transmembrane helix</keyword>
<feature type="transmembrane region" description="Helical" evidence="16">
    <location>
        <begin position="1590"/>
        <end position="1609"/>
    </location>
</feature>
<feature type="transmembrane region" description="Helical" evidence="16">
    <location>
        <begin position="985"/>
        <end position="1006"/>
    </location>
</feature>
<organism evidence="19 20">
    <name type="scientific">Perkinsus olseni</name>
    <name type="common">Perkinsus atlanticus</name>
    <dbReference type="NCBI Taxonomy" id="32597"/>
    <lineage>
        <taxon>Eukaryota</taxon>
        <taxon>Sar</taxon>
        <taxon>Alveolata</taxon>
        <taxon>Perkinsozoa</taxon>
        <taxon>Perkinsea</taxon>
        <taxon>Perkinsida</taxon>
        <taxon>Perkinsidae</taxon>
        <taxon>Perkinsus</taxon>
    </lineage>
</organism>
<feature type="compositionally biased region" description="Low complexity" evidence="15">
    <location>
        <begin position="1986"/>
        <end position="2005"/>
    </location>
</feature>
<evidence type="ECO:0000256" key="11">
    <source>
        <dbReference type="ARBA" id="ARBA00023136"/>
    </source>
</evidence>
<evidence type="ECO:0000313" key="19">
    <source>
        <dbReference type="EMBL" id="KAF4671311.1"/>
    </source>
</evidence>
<dbReference type="GO" id="GO:0006665">
    <property type="term" value="P:sphingolipid metabolic process"/>
    <property type="evidence" value="ECO:0007669"/>
    <property type="project" value="InterPro"/>
</dbReference>
<dbReference type="SUPFAM" id="SSF81324">
    <property type="entry name" value="Voltage-gated potassium channels"/>
    <property type="match status" value="4"/>
</dbReference>
<feature type="transmembrane region" description="Helical" evidence="16">
    <location>
        <begin position="1079"/>
        <end position="1098"/>
    </location>
</feature>
<feature type="transmembrane region" description="Helical" evidence="16">
    <location>
        <begin position="947"/>
        <end position="965"/>
    </location>
</feature>
<feature type="compositionally biased region" description="Gly residues" evidence="15">
    <location>
        <begin position="852"/>
        <end position="861"/>
    </location>
</feature>
<evidence type="ECO:0000256" key="10">
    <source>
        <dbReference type="ARBA" id="ARBA00023065"/>
    </source>
</evidence>
<keyword evidence="10" id="KW-0406">Ion transport</keyword>
<dbReference type="GO" id="GO:0005248">
    <property type="term" value="F:voltage-gated sodium channel activity"/>
    <property type="evidence" value="ECO:0007669"/>
    <property type="project" value="TreeGrafter"/>
</dbReference>
<feature type="domain" description="Ion transport" evidence="17">
    <location>
        <begin position="106"/>
        <end position="440"/>
    </location>
</feature>
<keyword evidence="12" id="KW-0325">Glycoprotein</keyword>
<gene>
    <name evidence="19" type="ORF">FOZ61_003244</name>
</gene>
<dbReference type="InterPro" id="IPR017853">
    <property type="entry name" value="GH"/>
</dbReference>
<evidence type="ECO:0000256" key="8">
    <source>
        <dbReference type="ARBA" id="ARBA00022882"/>
    </source>
</evidence>
<feature type="transmembrane region" description="Helical" evidence="16">
    <location>
        <begin position="735"/>
        <end position="763"/>
    </location>
</feature>
<comment type="caution">
    <text evidence="19">The sequence shown here is derived from an EMBL/GenBank/DDBJ whole genome shotgun (WGS) entry which is preliminary data.</text>
</comment>
<comment type="similarity">
    <text evidence="2">Belongs to the glycosyl hydrolase 30 family.</text>
</comment>
<dbReference type="InterPro" id="IPR033453">
    <property type="entry name" value="Glyco_hydro_30_TIM-barrel"/>
</dbReference>
<feature type="region of interest" description="Disordered" evidence="15">
    <location>
        <begin position="1"/>
        <end position="27"/>
    </location>
</feature>
<accession>A0A7J6MK14</accession>
<keyword evidence="4 16" id="KW-0812">Transmembrane</keyword>
<comment type="subcellular location">
    <subcellularLocation>
        <location evidence="1">Membrane</location>
        <topology evidence="1">Multi-pass membrane protein</topology>
    </subcellularLocation>
</comment>
<feature type="transmembrane region" description="Helical" evidence="16">
    <location>
        <begin position="1526"/>
        <end position="1554"/>
    </location>
</feature>
<dbReference type="OrthoDB" id="193091at2759"/>
<dbReference type="GO" id="GO:0001518">
    <property type="term" value="C:voltage-gated sodium channel complex"/>
    <property type="evidence" value="ECO:0007669"/>
    <property type="project" value="TreeGrafter"/>
</dbReference>
<feature type="transmembrane region" description="Helical" evidence="16">
    <location>
        <begin position="242"/>
        <end position="261"/>
    </location>
</feature>
<evidence type="ECO:0000256" key="4">
    <source>
        <dbReference type="ARBA" id="ARBA00022692"/>
    </source>
</evidence>
<dbReference type="InterPro" id="IPR001139">
    <property type="entry name" value="Glyco_hydro_30"/>
</dbReference>
<evidence type="ECO:0000259" key="17">
    <source>
        <dbReference type="Pfam" id="PF00520"/>
    </source>
</evidence>
<evidence type="ECO:0000259" key="18">
    <source>
        <dbReference type="Pfam" id="PF02055"/>
    </source>
</evidence>
<evidence type="ECO:0000256" key="15">
    <source>
        <dbReference type="SAM" id="MobiDB-lite"/>
    </source>
</evidence>
<feature type="domain" description="Ion transport" evidence="17">
    <location>
        <begin position="521"/>
        <end position="770"/>
    </location>
</feature>
<feature type="transmembrane region" description="Helical" evidence="16">
    <location>
        <begin position="522"/>
        <end position="541"/>
    </location>
</feature>
<dbReference type="FunFam" id="1.10.287.70:FF:000117">
    <property type="entry name" value="Voltage-gated Ca2+ channel, alpha subunit"/>
    <property type="match status" value="1"/>
</dbReference>
<feature type="transmembrane region" description="Helical" evidence="16">
    <location>
        <begin position="1463"/>
        <end position="1482"/>
    </location>
</feature>
<dbReference type="Gene3D" id="3.20.20.80">
    <property type="entry name" value="Glycosidases"/>
    <property type="match status" value="1"/>
</dbReference>
<dbReference type="PRINTS" id="PR00843">
    <property type="entry name" value="GLHYDRLASE30"/>
</dbReference>
<keyword evidence="6" id="KW-0677">Repeat</keyword>
<dbReference type="Gene3D" id="1.20.120.350">
    <property type="entry name" value="Voltage-gated potassium channels. Chain C"/>
    <property type="match status" value="4"/>
</dbReference>
<feature type="domain" description="Ion transport" evidence="17">
    <location>
        <begin position="1459"/>
        <end position="1730"/>
    </location>
</feature>